<feature type="region of interest" description="Disordered" evidence="2">
    <location>
        <begin position="272"/>
        <end position="313"/>
    </location>
</feature>
<dbReference type="Proteomes" id="UP000594262">
    <property type="component" value="Unplaced"/>
</dbReference>
<dbReference type="PANTHER" id="PTHR14715:SF6">
    <property type="entry name" value="FAM124 DOMAIN-CONTAINING PROTEIN"/>
    <property type="match status" value="1"/>
</dbReference>
<dbReference type="InterPro" id="IPR029380">
    <property type="entry name" value="FAM124"/>
</dbReference>
<protein>
    <recommendedName>
        <fullName evidence="3">FAM124 domain-containing protein</fullName>
    </recommendedName>
</protein>
<dbReference type="SUPFAM" id="SSF54593">
    <property type="entry name" value="Glyoxalase/Bleomycin resistance protein/Dihydroxybiphenyl dioxygenase"/>
    <property type="match status" value="1"/>
</dbReference>
<feature type="compositionally biased region" description="Polar residues" evidence="2">
    <location>
        <begin position="383"/>
        <end position="397"/>
    </location>
</feature>
<evidence type="ECO:0000313" key="4">
    <source>
        <dbReference type="EnsemblMetazoa" id="CLYHEMP013135.3"/>
    </source>
</evidence>
<sequence>MRKESSFLYDSDSSDHYFEDDTPCCSLVILPGNRSEEDYLRSIYSRITTPSPVWKESISIETFKSNGRQTAKHAHLIPRCCREEEVTTSNKTPTQSLSVNFILREELIGNEVHKIRRLFFNNPWKFHHTFQTYDVERKKVVAKQPYYELTEEYPLMSPSVCHQGSSVLRYNIFVKENFDEMKYFYMDLLRSQPMYEEENFCYFTIFSKNGTEIQLSLKHSKQLHIVSTKRTFLKVHLDNLYETVHQMGAKIEEIFCSDCGILVTRDPEGNPILITGKNPSKNNPHSRQSSGNSTLLRRQQQEKTQKQQRRSLDEDAWSDCSDCSECLRQQKYNNNNNINNYRQPSKNTNKRASRYFYQPDQNDSGYHNDELSSTDEEDCLSFSPHSPKNGGTYSAHSPKNDRTLTSQQRRDHSNCPRGITQLHFPTCPNTGCCDRYGRPFTCCVVNV</sequence>
<reference evidence="4" key="1">
    <citation type="submission" date="2021-01" db="UniProtKB">
        <authorList>
            <consortium name="EnsemblMetazoa"/>
        </authorList>
    </citation>
    <scope>IDENTIFICATION</scope>
</reference>
<dbReference type="AlphaFoldDB" id="A0A7M6DJG6"/>
<evidence type="ECO:0000313" key="5">
    <source>
        <dbReference type="Proteomes" id="UP000594262"/>
    </source>
</evidence>
<proteinExistence type="inferred from homology"/>
<dbReference type="OrthoDB" id="10023686at2759"/>
<evidence type="ECO:0000256" key="2">
    <source>
        <dbReference type="SAM" id="MobiDB-lite"/>
    </source>
</evidence>
<name>A0A7M6DJG6_9CNID</name>
<accession>A0A7M6DJG6</accession>
<feature type="compositionally biased region" description="Basic and acidic residues" evidence="2">
    <location>
        <begin position="398"/>
        <end position="412"/>
    </location>
</feature>
<keyword evidence="5" id="KW-1185">Reference proteome</keyword>
<comment type="similarity">
    <text evidence="1">Belongs to the FAM124 family.</text>
</comment>
<dbReference type="PANTHER" id="PTHR14715">
    <property type="entry name" value="FAM124 DOMAIN-CONTAINING PROTEIN-RELATED"/>
    <property type="match status" value="1"/>
</dbReference>
<evidence type="ECO:0000259" key="3">
    <source>
        <dbReference type="Pfam" id="PF15067"/>
    </source>
</evidence>
<organism evidence="4 5">
    <name type="scientific">Clytia hemisphaerica</name>
    <dbReference type="NCBI Taxonomy" id="252671"/>
    <lineage>
        <taxon>Eukaryota</taxon>
        <taxon>Metazoa</taxon>
        <taxon>Cnidaria</taxon>
        <taxon>Hydrozoa</taxon>
        <taxon>Hydroidolina</taxon>
        <taxon>Leptothecata</taxon>
        <taxon>Obeliida</taxon>
        <taxon>Clytiidae</taxon>
        <taxon>Clytia</taxon>
    </lineage>
</organism>
<feature type="region of interest" description="Disordered" evidence="2">
    <location>
        <begin position="357"/>
        <end position="412"/>
    </location>
</feature>
<dbReference type="InterPro" id="IPR046365">
    <property type="entry name" value="FAM124_dom"/>
</dbReference>
<dbReference type="InterPro" id="IPR029068">
    <property type="entry name" value="Glyas_Bleomycin-R_OHBP_Dase"/>
</dbReference>
<feature type="domain" description="FAM124" evidence="3">
    <location>
        <begin position="83"/>
        <end position="274"/>
    </location>
</feature>
<feature type="compositionally biased region" description="Basic and acidic residues" evidence="2">
    <location>
        <begin position="299"/>
        <end position="313"/>
    </location>
</feature>
<feature type="compositionally biased region" description="Polar residues" evidence="2">
    <location>
        <begin position="277"/>
        <end position="293"/>
    </location>
</feature>
<evidence type="ECO:0000256" key="1">
    <source>
        <dbReference type="ARBA" id="ARBA00006440"/>
    </source>
</evidence>
<dbReference type="Pfam" id="PF15067">
    <property type="entry name" value="FAM124"/>
    <property type="match status" value="1"/>
</dbReference>
<dbReference type="EnsemblMetazoa" id="CLYHEMT013135.3">
    <property type="protein sequence ID" value="CLYHEMP013135.3"/>
    <property type="gene ID" value="CLYHEMG013135"/>
</dbReference>